<protein>
    <submittedName>
        <fullName evidence="3">Transcriptional regulator (HTH_3 family)</fullName>
    </submittedName>
</protein>
<evidence type="ECO:0000313" key="3">
    <source>
        <dbReference type="EMBL" id="AFV88033.1"/>
    </source>
</evidence>
<dbReference type="SUPFAM" id="SSF47413">
    <property type="entry name" value="lambda repressor-like DNA-binding domains"/>
    <property type="match status" value="1"/>
</dbReference>
<evidence type="ECO:0000256" key="1">
    <source>
        <dbReference type="ARBA" id="ARBA00023125"/>
    </source>
</evidence>
<accession>K7RT18</accession>
<dbReference type="InterPro" id="IPR001387">
    <property type="entry name" value="Cro/C1-type_HTH"/>
</dbReference>
<dbReference type="Proteomes" id="UP000000214">
    <property type="component" value="Chromosome"/>
</dbReference>
<dbReference type="Pfam" id="PF01381">
    <property type="entry name" value="HTH_3"/>
    <property type="match status" value="1"/>
</dbReference>
<dbReference type="SMART" id="SM00530">
    <property type="entry name" value="HTH_XRE"/>
    <property type="match status" value="1"/>
</dbReference>
<dbReference type="eggNOG" id="COG1396">
    <property type="taxonomic scope" value="Bacteria"/>
</dbReference>
<name>K7RT18_ACIA4</name>
<dbReference type="InterPro" id="IPR010982">
    <property type="entry name" value="Lambda_DNA-bd_dom_sf"/>
</dbReference>
<dbReference type="KEGG" id="pbo:PACID_01820"/>
<dbReference type="EMBL" id="CP003493">
    <property type="protein sequence ID" value="AFV88033.1"/>
    <property type="molecule type" value="Genomic_DNA"/>
</dbReference>
<dbReference type="GO" id="GO:0005829">
    <property type="term" value="C:cytosol"/>
    <property type="evidence" value="ECO:0007669"/>
    <property type="project" value="TreeGrafter"/>
</dbReference>
<proteinExistence type="predicted"/>
<sequence length="120" mass="12830">MTLIQEVVGMSTAEVGTAIEQALRASGLSQRALAAATGISQSTLSRIISGERRAKMPELIRIADATGYTVGQLAGTATADRMQYAARATNGSTMNEMRAQLLHFMEIDAYLDDQAVPEPR</sequence>
<dbReference type="AlphaFoldDB" id="K7RT18"/>
<dbReference type="GO" id="GO:0003700">
    <property type="term" value="F:DNA-binding transcription factor activity"/>
    <property type="evidence" value="ECO:0007669"/>
    <property type="project" value="TreeGrafter"/>
</dbReference>
<dbReference type="PANTHER" id="PTHR46797:SF1">
    <property type="entry name" value="METHYLPHOSPHONATE SYNTHASE"/>
    <property type="match status" value="1"/>
</dbReference>
<dbReference type="HOGENOM" id="CLU_169514_0_0_11"/>
<reference evidence="3 4" key="1">
    <citation type="journal article" date="2012" name="BMC Genomics">
        <title>The genome sequence of Propionibacterium acidipropionici provides insights into its biotechnological and industrial potential.</title>
        <authorList>
            <person name="Parizzi L.P."/>
            <person name="Grassi M.C."/>
            <person name="Llerena L.A."/>
            <person name="Carazzolle M.F."/>
            <person name="Queiroz V.L."/>
            <person name="Lunardi I."/>
            <person name="Zeidler A.F."/>
            <person name="Teixeira P.J."/>
            <person name="Mieczkowski P."/>
            <person name="Rincones J."/>
            <person name="Pereira G.A."/>
        </authorList>
    </citation>
    <scope>NUCLEOTIDE SEQUENCE [LARGE SCALE GENOMIC DNA]</scope>
    <source>
        <strain evidence="4">ATCC 4875 / DSM 20272 / JCM 6432 / NBRC 12425 / NCIMB 8070</strain>
    </source>
</reference>
<evidence type="ECO:0000313" key="4">
    <source>
        <dbReference type="Proteomes" id="UP000000214"/>
    </source>
</evidence>
<dbReference type="CDD" id="cd00093">
    <property type="entry name" value="HTH_XRE"/>
    <property type="match status" value="1"/>
</dbReference>
<dbReference type="Gene3D" id="1.10.260.40">
    <property type="entry name" value="lambda repressor-like DNA-binding domains"/>
    <property type="match status" value="1"/>
</dbReference>
<dbReference type="InterPro" id="IPR050807">
    <property type="entry name" value="TransReg_Diox_bact_type"/>
</dbReference>
<organism evidence="3 4">
    <name type="scientific">Acidipropionibacterium acidipropionici (strain ATCC 4875 / DSM 20272 / JCM 6432 / NBRC 12425 / NCIMB 8070 / 4)</name>
    <name type="common">Propionibacterium acidipropionici</name>
    <dbReference type="NCBI Taxonomy" id="1171373"/>
    <lineage>
        <taxon>Bacteria</taxon>
        <taxon>Bacillati</taxon>
        <taxon>Actinomycetota</taxon>
        <taxon>Actinomycetes</taxon>
        <taxon>Propionibacteriales</taxon>
        <taxon>Propionibacteriaceae</taxon>
        <taxon>Acidipropionibacterium</taxon>
    </lineage>
</organism>
<dbReference type="GO" id="GO:0003677">
    <property type="term" value="F:DNA binding"/>
    <property type="evidence" value="ECO:0007669"/>
    <property type="project" value="UniProtKB-KW"/>
</dbReference>
<keyword evidence="1" id="KW-0238">DNA-binding</keyword>
<feature type="domain" description="HTH cro/C1-type" evidence="2">
    <location>
        <begin position="19"/>
        <end position="73"/>
    </location>
</feature>
<gene>
    <name evidence="3" type="ordered locus">PACID_01820</name>
</gene>
<dbReference type="PANTHER" id="PTHR46797">
    <property type="entry name" value="HTH-TYPE TRANSCRIPTIONAL REGULATOR"/>
    <property type="match status" value="1"/>
</dbReference>
<dbReference type="PATRIC" id="fig|1171373.8.peg.181"/>
<evidence type="ECO:0000259" key="2">
    <source>
        <dbReference type="PROSITE" id="PS50943"/>
    </source>
</evidence>
<dbReference type="PROSITE" id="PS50943">
    <property type="entry name" value="HTH_CROC1"/>
    <property type="match status" value="1"/>
</dbReference>